<dbReference type="RefSeq" id="WP_008417555.1">
    <property type="nucleotide sequence ID" value="NC_014297.1"/>
</dbReference>
<dbReference type="Pfam" id="PF10633">
    <property type="entry name" value="NPCBM_assoc"/>
    <property type="match status" value="1"/>
</dbReference>
<accession>D8J2T3</accession>
<dbReference type="eggNOG" id="arCOG02079">
    <property type="taxonomic scope" value="Archaea"/>
</dbReference>
<organism evidence="3 5">
    <name type="scientific">Halalkalicoccus jeotgali (strain DSM 18796 / CECT 7217 / JCM 14584 / KCTC 4019 / B3)</name>
    <dbReference type="NCBI Taxonomy" id="795797"/>
    <lineage>
        <taxon>Archaea</taxon>
        <taxon>Methanobacteriati</taxon>
        <taxon>Methanobacteriota</taxon>
        <taxon>Stenosarchaea group</taxon>
        <taxon>Halobacteria</taxon>
        <taxon>Halobacteriales</taxon>
        <taxon>Halococcaceae</taxon>
        <taxon>Halalkalicoccus</taxon>
    </lineage>
</organism>
<dbReference type="PATRIC" id="fig|795797.18.peg.1649"/>
<reference evidence="4 6" key="2">
    <citation type="journal article" date="2014" name="PLoS Genet.">
        <title>Phylogenetically driven sequencing of extremely halophilic archaea reveals strategies for static and dynamic osmo-response.</title>
        <authorList>
            <person name="Becker E.A."/>
            <person name="Seitzer P.M."/>
            <person name="Tritt A."/>
            <person name="Larsen D."/>
            <person name="Krusor M."/>
            <person name="Yao A.I."/>
            <person name="Wu D."/>
            <person name="Madern D."/>
            <person name="Eisen J.A."/>
            <person name="Darling A.E."/>
            <person name="Facciotti M.T."/>
        </authorList>
    </citation>
    <scope>NUCLEOTIDE SEQUENCE [LARGE SCALE GENOMIC DNA]</scope>
    <source>
        <strain evidence="4">B3</strain>
        <strain evidence="6">DSM 18796 / CECT 7217 / JCM 14584 / KCTC 4019 / B3</strain>
    </source>
</reference>
<dbReference type="InterPro" id="IPR018905">
    <property type="entry name" value="A-galactase_NEW3"/>
</dbReference>
<evidence type="ECO:0000313" key="3">
    <source>
        <dbReference type="EMBL" id="ADJ15040.1"/>
    </source>
</evidence>
<dbReference type="PANTHER" id="PTHR35902">
    <property type="entry name" value="S-LAYER DOMAIN-LIKE PROTEIN-RELATED"/>
    <property type="match status" value="1"/>
</dbReference>
<dbReference type="AlphaFoldDB" id="D8J2T3"/>
<dbReference type="Proteomes" id="UP000000390">
    <property type="component" value="Chromosome"/>
</dbReference>
<dbReference type="STRING" id="795797.HacjB3_08285"/>
<evidence type="ECO:0000313" key="5">
    <source>
        <dbReference type="Proteomes" id="UP000000390"/>
    </source>
</evidence>
<dbReference type="Gene3D" id="2.60.40.10">
    <property type="entry name" value="Immunoglobulins"/>
    <property type="match status" value="2"/>
</dbReference>
<feature type="domain" description="Alpha-galactosidase NEW3" evidence="2">
    <location>
        <begin position="298"/>
        <end position="371"/>
    </location>
</feature>
<keyword evidence="1" id="KW-0472">Membrane</keyword>
<feature type="transmembrane region" description="Helical" evidence="1">
    <location>
        <begin position="399"/>
        <end position="420"/>
    </location>
</feature>
<dbReference type="HOGENOM" id="CLU_028008_1_0_2"/>
<dbReference type="Proteomes" id="UP000011645">
    <property type="component" value="Unassembled WGS sequence"/>
</dbReference>
<dbReference type="InterPro" id="IPR013783">
    <property type="entry name" value="Ig-like_fold"/>
</dbReference>
<name>D8J2T3_HALJB</name>
<dbReference type="PANTHER" id="PTHR35902:SF3">
    <property type="entry name" value="NPCBM-ASSOCIATED, NEW3 DOMAIN OF ALPHA-GALACTOSIDASE"/>
    <property type="match status" value="1"/>
</dbReference>
<dbReference type="OrthoDB" id="56770at2157"/>
<reference evidence="3 5" key="1">
    <citation type="journal article" date="2010" name="J. Bacteriol.">
        <title>Complete genome sequence of Halalkalicoccus jeotgali B3(T), an extremely halophilic archaeon.</title>
        <authorList>
            <person name="Roh S.W."/>
            <person name="Nam Y.D."/>
            <person name="Nam S.H."/>
            <person name="Choi S.H."/>
            <person name="Park H.S."/>
            <person name="Bae J.W."/>
        </authorList>
    </citation>
    <scope>NUCLEOTIDE SEQUENCE [LARGE SCALE GENOMIC DNA]</scope>
    <source>
        <strain evidence="3">B3</strain>
        <strain evidence="5">DSM 18796 / CECT 7217 / JCM 14584 / KCTC 4019 / B3</strain>
    </source>
</reference>
<keyword evidence="6" id="KW-1185">Reference proteome</keyword>
<proteinExistence type="predicted"/>
<dbReference type="KEGG" id="hje:HacjB3_08285"/>
<protein>
    <submittedName>
        <fullName evidence="3">Sialidase</fullName>
    </submittedName>
</protein>
<evidence type="ECO:0000256" key="1">
    <source>
        <dbReference type="SAM" id="Phobius"/>
    </source>
</evidence>
<evidence type="ECO:0000313" key="4">
    <source>
        <dbReference type="EMBL" id="ELY34942.1"/>
    </source>
</evidence>
<evidence type="ECO:0000313" key="6">
    <source>
        <dbReference type="Proteomes" id="UP000011645"/>
    </source>
</evidence>
<sequence>MLGWGRLWPGRRGATAIGFVLLVVLASGVVAGVQGQPNVSVFAPENTVSPGETTQIDLQLMNNGTIEEGSEGIEVITQQGDRQRVQTARNVTVEAEADGPPFEVETATVPVGSLPEGTSQPIPITVSVNEDAPASTYQLTVTVEYVYTSQVENGEETVVSETITEEVPIVIEESARFDVESVESDLEVGSDGEVTGTVENVGSGDAEDAVLRLTNESGTLGFAEREYALGDVEAGESAEFTFDADVSAEASAGDRQLDFVVAYQDERGNDREATTSTQVGVDPESEKFSVEPLNASVESGASDTVELEVTNEGEEDVSNLNAQLFADSPLSVGSDQAYAAELPAGESVVLSFDVSAESDTAGTYPVDIDFSYDDGEGDTQLSEQYQVPVDVTEPADDGFGGWTLGAAGLALAIVGLAVGIRRFA</sequence>
<dbReference type="EMBL" id="AOHV01000038">
    <property type="protein sequence ID" value="ELY34942.1"/>
    <property type="molecule type" value="Genomic_DNA"/>
</dbReference>
<dbReference type="EMBL" id="CP002062">
    <property type="protein sequence ID" value="ADJ15040.1"/>
    <property type="molecule type" value="Genomic_DNA"/>
</dbReference>
<keyword evidence="1" id="KW-0812">Transmembrane</keyword>
<dbReference type="GeneID" id="9419457"/>
<keyword evidence="1" id="KW-1133">Transmembrane helix</keyword>
<gene>
    <name evidence="3" type="ordered locus">HacjB3_08285</name>
    <name evidence="4" type="ORF">C497_14422</name>
</gene>
<evidence type="ECO:0000259" key="2">
    <source>
        <dbReference type="Pfam" id="PF10633"/>
    </source>
</evidence>